<keyword evidence="1" id="KW-0472">Membrane</keyword>
<evidence type="ECO:0000256" key="1">
    <source>
        <dbReference type="SAM" id="Phobius"/>
    </source>
</evidence>
<proteinExistence type="predicted"/>
<gene>
    <name evidence="2" type="ORF">DHW29_14520</name>
</gene>
<reference evidence="2 3" key="1">
    <citation type="journal article" date="2018" name="Nat. Biotechnol.">
        <title>A standardized bacterial taxonomy based on genome phylogeny substantially revises the tree of life.</title>
        <authorList>
            <person name="Parks D.H."/>
            <person name="Chuvochina M."/>
            <person name="Waite D.W."/>
            <person name="Rinke C."/>
            <person name="Skarshewski A."/>
            <person name="Chaumeil P.A."/>
            <person name="Hugenholtz P."/>
        </authorList>
    </citation>
    <scope>NUCLEOTIDE SEQUENCE [LARGE SCALE GENOMIC DNA]</scope>
    <source>
        <strain evidence="2">UBA9669</strain>
    </source>
</reference>
<organism evidence="2 3">
    <name type="scientific">Acinetobacter ursingii</name>
    <dbReference type="NCBI Taxonomy" id="108980"/>
    <lineage>
        <taxon>Bacteria</taxon>
        <taxon>Pseudomonadati</taxon>
        <taxon>Pseudomonadota</taxon>
        <taxon>Gammaproteobacteria</taxon>
        <taxon>Moraxellales</taxon>
        <taxon>Moraxellaceae</taxon>
        <taxon>Acinetobacter</taxon>
    </lineage>
</organism>
<name>A0A3D2SQD1_9GAMM</name>
<evidence type="ECO:0000313" key="3">
    <source>
        <dbReference type="Proteomes" id="UP000263596"/>
    </source>
</evidence>
<dbReference type="AlphaFoldDB" id="A0A3D2SQD1"/>
<dbReference type="EMBL" id="DPVE01000254">
    <property type="protein sequence ID" value="HCK31273.1"/>
    <property type="molecule type" value="Genomic_DNA"/>
</dbReference>
<dbReference type="Proteomes" id="UP000263596">
    <property type="component" value="Unassembled WGS sequence"/>
</dbReference>
<accession>A0A3D2SQD1</accession>
<sequence>MQFRQALGALAFIVLAALIGVAIAIWVFKNFNIYIPLKNQAVDIDLQEPLQAKVKIQDALDVDVTGRVNASIPIREDL</sequence>
<feature type="non-terminal residue" evidence="2">
    <location>
        <position position="78"/>
    </location>
</feature>
<comment type="caution">
    <text evidence="2">The sequence shown here is derived from an EMBL/GenBank/DDBJ whole genome shotgun (WGS) entry which is preliminary data.</text>
</comment>
<keyword evidence="1" id="KW-1133">Transmembrane helix</keyword>
<keyword evidence="1" id="KW-0812">Transmembrane</keyword>
<evidence type="ECO:0000313" key="2">
    <source>
        <dbReference type="EMBL" id="HCK31273.1"/>
    </source>
</evidence>
<feature type="transmembrane region" description="Helical" evidence="1">
    <location>
        <begin position="6"/>
        <end position="28"/>
    </location>
</feature>
<protein>
    <submittedName>
        <fullName evidence="2">MFS transporter</fullName>
    </submittedName>
</protein>